<dbReference type="InterPro" id="IPR036705">
    <property type="entry name" value="Ribosyl_crysJ1_sf"/>
</dbReference>
<dbReference type="Pfam" id="PF03747">
    <property type="entry name" value="ADP_ribosyl_GH"/>
    <property type="match status" value="1"/>
</dbReference>
<evidence type="ECO:0000313" key="3">
    <source>
        <dbReference type="EMBL" id="CAH3186274.1"/>
    </source>
</evidence>
<keyword evidence="1" id="KW-0433">Leucine-rich repeat</keyword>
<evidence type="ECO:0000256" key="2">
    <source>
        <dbReference type="ARBA" id="ARBA00022737"/>
    </source>
</evidence>
<keyword evidence="2" id="KW-0677">Repeat</keyword>
<dbReference type="InterPro" id="IPR050792">
    <property type="entry name" value="ADP-ribosylglycohydrolase"/>
</dbReference>
<dbReference type="EMBL" id="CALNXI010002323">
    <property type="protein sequence ID" value="CAH3186274.1"/>
    <property type="molecule type" value="Genomic_DNA"/>
</dbReference>
<dbReference type="InterPro" id="IPR032675">
    <property type="entry name" value="LRR_dom_sf"/>
</dbReference>
<organism evidence="3 4">
    <name type="scientific">Porites evermanni</name>
    <dbReference type="NCBI Taxonomy" id="104178"/>
    <lineage>
        <taxon>Eukaryota</taxon>
        <taxon>Metazoa</taxon>
        <taxon>Cnidaria</taxon>
        <taxon>Anthozoa</taxon>
        <taxon>Hexacorallia</taxon>
        <taxon>Scleractinia</taxon>
        <taxon>Fungiina</taxon>
        <taxon>Poritidae</taxon>
        <taxon>Porites</taxon>
    </lineage>
</organism>
<sequence length="609" mass="68434">MGNIESSAKIDVTQLQGLRSRELNISRSLGYEDYKEHLTHDSEDALVDYPVELLSSVSFYEKFDASFNCFTYIPSEFSMFLPHLSYIDMSHNRLASIPESFGLLVHLKTLLLNNNRLVELPETFCLLARLEKADLSHNQLRFLPQSLGMMESLQSLNVSYNELDSLPLILGKSKSLKLILAIFNECILPPQQICNQGSDAILSYLRNQNPKEIQQLLNVTRNNEFPRVRGDVLVLAPTNPHTARAQYVQTQTNTNATSRIKTPLRPPANVHQLPPDELVDKIVGCLYGAAIGDAIGLCTDFMMPDECRFYYDKDTLLCHNMIKDRHRSKWEKGDWTDSFDQTMLILENIIHWAGVVDELEFAKSILNWCKHGFPELGDTVGRGVRGVLAKVVCEPQFLNDPHGAAISVANKTESPSNGAIMRTSILGVAHFYDLNEVATNAVRICKATHTDPRCIASCVAVCIIIALILQGQNDMESNSSVEELLEKAREQGKIYLEEPFHQKDFHHYFNCQTWEDVEVCEPRMTDYTFKPLGAGVVVLRCMKDYKTAITELAMQGGHATCNATVAGALLGCKVGYSELPRDWIDGLLPRQVAWLNTKVNSFLDMMALP</sequence>
<dbReference type="SMART" id="SM00364">
    <property type="entry name" value="LRR_BAC"/>
    <property type="match status" value="4"/>
</dbReference>
<accession>A0ABN8S8W4</accession>
<dbReference type="Gene3D" id="1.10.4080.10">
    <property type="entry name" value="ADP-ribosylation/Crystallin J1"/>
    <property type="match status" value="1"/>
</dbReference>
<evidence type="ECO:0000256" key="1">
    <source>
        <dbReference type="ARBA" id="ARBA00022614"/>
    </source>
</evidence>
<dbReference type="Proteomes" id="UP001159427">
    <property type="component" value="Unassembled WGS sequence"/>
</dbReference>
<evidence type="ECO:0008006" key="5">
    <source>
        <dbReference type="Google" id="ProtNLM"/>
    </source>
</evidence>
<protein>
    <recommendedName>
        <fullName evidence="5">ADP-ribosylglycohydrolase</fullName>
    </recommendedName>
</protein>
<dbReference type="SUPFAM" id="SSF101478">
    <property type="entry name" value="ADP-ribosylglycohydrolase"/>
    <property type="match status" value="1"/>
</dbReference>
<reference evidence="3 4" key="1">
    <citation type="submission" date="2022-05" db="EMBL/GenBank/DDBJ databases">
        <authorList>
            <consortium name="Genoscope - CEA"/>
            <person name="William W."/>
        </authorList>
    </citation>
    <scope>NUCLEOTIDE SEQUENCE [LARGE SCALE GENOMIC DNA]</scope>
</reference>
<proteinExistence type="predicted"/>
<dbReference type="SUPFAM" id="SSF52075">
    <property type="entry name" value="Outer arm dynein light chain 1"/>
    <property type="match status" value="1"/>
</dbReference>
<dbReference type="InterPro" id="IPR005502">
    <property type="entry name" value="Ribosyl_crysJ1"/>
</dbReference>
<gene>
    <name evidence="3" type="ORF">PEVE_00016774</name>
</gene>
<dbReference type="PANTHER" id="PTHR16222">
    <property type="entry name" value="ADP-RIBOSYLGLYCOHYDROLASE"/>
    <property type="match status" value="1"/>
</dbReference>
<dbReference type="Pfam" id="PF13855">
    <property type="entry name" value="LRR_8"/>
    <property type="match status" value="1"/>
</dbReference>
<dbReference type="InterPro" id="IPR003591">
    <property type="entry name" value="Leu-rich_rpt_typical-subtyp"/>
</dbReference>
<dbReference type="Pfam" id="PF00560">
    <property type="entry name" value="LRR_1"/>
    <property type="match status" value="1"/>
</dbReference>
<comment type="caution">
    <text evidence="3">The sequence shown here is derived from an EMBL/GenBank/DDBJ whole genome shotgun (WGS) entry which is preliminary data.</text>
</comment>
<keyword evidence="4" id="KW-1185">Reference proteome</keyword>
<dbReference type="SMART" id="SM00369">
    <property type="entry name" value="LRR_TYP"/>
    <property type="match status" value="4"/>
</dbReference>
<dbReference type="InterPro" id="IPR001611">
    <property type="entry name" value="Leu-rich_rpt"/>
</dbReference>
<name>A0ABN8S8W4_9CNID</name>
<dbReference type="PANTHER" id="PTHR16222:SF28">
    <property type="entry name" value="ADP-RIBOSYLGLYCOHYDROLASE"/>
    <property type="match status" value="1"/>
</dbReference>
<dbReference type="PROSITE" id="PS51450">
    <property type="entry name" value="LRR"/>
    <property type="match status" value="2"/>
</dbReference>
<evidence type="ECO:0000313" key="4">
    <source>
        <dbReference type="Proteomes" id="UP001159427"/>
    </source>
</evidence>
<dbReference type="Gene3D" id="3.80.10.10">
    <property type="entry name" value="Ribonuclease Inhibitor"/>
    <property type="match status" value="1"/>
</dbReference>